<feature type="region of interest" description="Disordered" evidence="2">
    <location>
        <begin position="424"/>
        <end position="550"/>
    </location>
</feature>
<dbReference type="Proteomes" id="UP000694843">
    <property type="component" value="Unplaced"/>
</dbReference>
<dbReference type="GeneID" id="108682925"/>
<dbReference type="InterPro" id="IPR010515">
    <property type="entry name" value="Collagenase_NC10/endostatin"/>
</dbReference>
<feature type="compositionally biased region" description="Basic and acidic residues" evidence="2">
    <location>
        <begin position="285"/>
        <end position="294"/>
    </location>
</feature>
<dbReference type="OMA" id="HKMVWHG"/>
<evidence type="ECO:0000313" key="7">
    <source>
        <dbReference type="RefSeq" id="XP_018027671.1"/>
    </source>
</evidence>
<protein>
    <submittedName>
        <fullName evidence="7">Collagen alpha-1(XVIII) chain</fullName>
    </submittedName>
</protein>
<organism evidence="6 7">
    <name type="scientific">Hyalella azteca</name>
    <name type="common">Amphipod</name>
    <dbReference type="NCBI Taxonomy" id="294128"/>
    <lineage>
        <taxon>Eukaryota</taxon>
        <taxon>Metazoa</taxon>
        <taxon>Ecdysozoa</taxon>
        <taxon>Arthropoda</taxon>
        <taxon>Crustacea</taxon>
        <taxon>Multicrustacea</taxon>
        <taxon>Malacostraca</taxon>
        <taxon>Eumalacostraca</taxon>
        <taxon>Peracarida</taxon>
        <taxon>Amphipoda</taxon>
        <taxon>Senticaudata</taxon>
        <taxon>Talitrida</taxon>
        <taxon>Talitroidea</taxon>
        <taxon>Hyalellidae</taxon>
        <taxon>Hyalella</taxon>
    </lineage>
</organism>
<feature type="region of interest" description="Disordered" evidence="2">
    <location>
        <begin position="1155"/>
        <end position="1183"/>
    </location>
</feature>
<feature type="compositionally biased region" description="Gly residues" evidence="2">
    <location>
        <begin position="585"/>
        <end position="595"/>
    </location>
</feature>
<evidence type="ECO:0000256" key="1">
    <source>
        <dbReference type="ARBA" id="ARBA00023119"/>
    </source>
</evidence>
<dbReference type="AlphaFoldDB" id="A0A8B7PQC6"/>
<feature type="compositionally biased region" description="Pro residues" evidence="2">
    <location>
        <begin position="264"/>
        <end position="273"/>
    </location>
</feature>
<feature type="region of interest" description="Disordered" evidence="2">
    <location>
        <begin position="264"/>
        <end position="322"/>
    </location>
</feature>
<evidence type="ECO:0000313" key="6">
    <source>
        <dbReference type="Proteomes" id="UP000694843"/>
    </source>
</evidence>
<dbReference type="InterPro" id="IPR008160">
    <property type="entry name" value="Collagen"/>
</dbReference>
<feature type="compositionally biased region" description="Low complexity" evidence="2">
    <location>
        <begin position="442"/>
        <end position="452"/>
    </location>
</feature>
<proteinExistence type="predicted"/>
<feature type="compositionally biased region" description="Basic and acidic residues" evidence="2">
    <location>
        <begin position="832"/>
        <end position="856"/>
    </location>
</feature>
<feature type="domain" description="Collagenase NC10/endostatin" evidence="4">
    <location>
        <begin position="889"/>
        <end position="1050"/>
    </location>
</feature>
<gene>
    <name evidence="7" type="primary">LOC108682925</name>
</gene>
<dbReference type="Pfam" id="PF20010">
    <property type="entry name" value="Collagen_trimer"/>
    <property type="match status" value="1"/>
</dbReference>
<feature type="compositionally biased region" description="Pro residues" evidence="2">
    <location>
        <begin position="504"/>
        <end position="514"/>
    </location>
</feature>
<dbReference type="PANTHER" id="PTHR24023">
    <property type="entry name" value="COLLAGEN ALPHA"/>
    <property type="match status" value="1"/>
</dbReference>
<dbReference type="GO" id="GO:0031012">
    <property type="term" value="C:extracellular matrix"/>
    <property type="evidence" value="ECO:0007669"/>
    <property type="project" value="TreeGrafter"/>
</dbReference>
<feature type="region of interest" description="Disordered" evidence="2">
    <location>
        <begin position="136"/>
        <end position="235"/>
    </location>
</feature>
<dbReference type="InterPro" id="IPR050149">
    <property type="entry name" value="Collagen_superfamily"/>
</dbReference>
<dbReference type="Pfam" id="PF01391">
    <property type="entry name" value="Collagen"/>
    <property type="match status" value="3"/>
</dbReference>
<dbReference type="SUPFAM" id="SSF56436">
    <property type="entry name" value="C-type lectin-like"/>
    <property type="match status" value="1"/>
</dbReference>
<keyword evidence="1 7" id="KW-0176">Collagen</keyword>
<keyword evidence="3" id="KW-1133">Transmembrane helix</keyword>
<accession>A0A8B7PQC6</accession>
<keyword evidence="3" id="KW-0812">Transmembrane</keyword>
<dbReference type="InterPro" id="IPR045463">
    <property type="entry name" value="XV/XVIII_trimerization_dom"/>
</dbReference>
<feature type="compositionally biased region" description="Pro residues" evidence="2">
    <location>
        <begin position="596"/>
        <end position="615"/>
    </location>
</feature>
<feature type="compositionally biased region" description="Gly residues" evidence="2">
    <location>
        <begin position="796"/>
        <end position="814"/>
    </location>
</feature>
<dbReference type="GO" id="GO:0005615">
    <property type="term" value="C:extracellular space"/>
    <property type="evidence" value="ECO:0007669"/>
    <property type="project" value="TreeGrafter"/>
</dbReference>
<reference evidence="7" key="1">
    <citation type="submission" date="2025-08" db="UniProtKB">
        <authorList>
            <consortium name="RefSeq"/>
        </authorList>
    </citation>
    <scope>IDENTIFICATION</scope>
    <source>
        <tissue evidence="7">Whole organism</tissue>
    </source>
</reference>
<feature type="compositionally biased region" description="Gly residues" evidence="2">
    <location>
        <begin position="515"/>
        <end position="529"/>
    </location>
</feature>
<feature type="transmembrane region" description="Helical" evidence="3">
    <location>
        <begin position="12"/>
        <end position="36"/>
    </location>
</feature>
<dbReference type="Gene3D" id="3.40.1620.70">
    <property type="match status" value="1"/>
</dbReference>
<feature type="compositionally biased region" description="Basic and acidic residues" evidence="2">
    <location>
        <begin position="766"/>
        <end position="784"/>
    </location>
</feature>
<dbReference type="Gene3D" id="3.10.100.10">
    <property type="entry name" value="Mannose-Binding Protein A, subunit A"/>
    <property type="match status" value="1"/>
</dbReference>
<name>A0A8B7PQC6_HYAAZ</name>
<dbReference type="KEGG" id="hazt:108682925"/>
<dbReference type="InterPro" id="IPR016187">
    <property type="entry name" value="CTDL_fold"/>
</dbReference>
<feature type="region of interest" description="Disordered" evidence="2">
    <location>
        <begin position="714"/>
        <end position="872"/>
    </location>
</feature>
<dbReference type="OrthoDB" id="5983381at2759"/>
<evidence type="ECO:0000256" key="3">
    <source>
        <dbReference type="SAM" id="Phobius"/>
    </source>
</evidence>
<feature type="compositionally biased region" description="Basic residues" evidence="2">
    <location>
        <begin position="785"/>
        <end position="795"/>
    </location>
</feature>
<feature type="compositionally biased region" description="Pro residues" evidence="2">
    <location>
        <begin position="205"/>
        <end position="216"/>
    </location>
</feature>
<evidence type="ECO:0000259" key="5">
    <source>
        <dbReference type="Pfam" id="PF20010"/>
    </source>
</evidence>
<feature type="domain" description="Collagen type XV/XVIII trimerization" evidence="5">
    <location>
        <begin position="664"/>
        <end position="709"/>
    </location>
</feature>
<sequence>MAAGLSRSSGLVIALVLVVVLALVAVISAGAAFGWYDDEPRAVEALEQNGMLNAGRPNRFEGLHGKAANGLTERGRGDDFNYYDDRTSGLFVPLSEWSGAGGGMTGGPMTGGPMGDTALGQCRCNTSHLLNLVTAHIPRGPPGIRGRDGKPGAPGLSGNPGTQGERGMPGRSGDKGERGEVGPQGKEGLQGPKGEPGTDGQQGPVGPPGPPGPPGNPGIAMGRGDHGLGGRKPSWGNGIGYSMTSMDGMAETTSVEAIGMPGVMGPPGPPGLPGAPGLPGLKGAEGPKGERGYEGMKGNKGNEGIQGPAGRLGDKGTRGPPGIDGIPGRPGLDGMVGLKGQKGDPGPTGVGRPGPRGPKGIKGSQFYSPEEVNAMVMSTIQRFTDMTPEGPQQLRDVSKKVEVFLPKGEPGEPGMPGLMGLKGEEGPMGPIGPQGPTGNMGPRGEPGSSGEAGEPGDKGAKGETGPPGPVSFSNGTVVVIKGQKGDAGGDGEAGRRGLRGLMGPPGPRGPPGPPGGIEGFDGDVGGIKGQKGEQGPPGPPGPGAVGGMGRGATYVDGGLFGIVARPGKKPGFSGVFGADETGDIGTAGLGSGIAGPPGPPGPAGPRGPPGPPGPPGGDSYSGHNTMPIPGPPGPPGERGAPGIPGGISSDAGYGLPLTTSSTITFTSRTSMIQDWTSYSVGSLAYVIADDSMFARTSRGWREIMLGTVLTDASESQGMRPLPPVGGNVPEILHGRRNKPSWQPSPWGDPMIQSKDRNINQRGPPNVHEHQPTSHHDRTSHERHNGHGSGHSKHGSGHNGHGSGRNGHGSPGNGHGSSMDTDTRLPLGQDYFYDSRDRSDYGHQSYNHDHTYHEHPGPEPSPDYETDEGGWRPTQTPLGENWGSSSGEHLRVAALNEPVSGDMKGQKAADFSCYRQARSAGLTGSFRAFLADSSGITSLVRSTLQNLPLVNLRGETILSSWQDLSLTGGLFLEAPKIYSFDGQNVAESERWPNKYVWHGATRRGEKADNCNAWTSSAAMRVGHASSLQSMQLLAQEKISCDNPLVVLCVETNLPKRRKRSLTKRSIENLEAERANETIIHGDSFVWVTEASQGKKRLQESIDDGNFMVTKNRVKASQFSNNESKFSIQPNYKALNNDLSSDEDSNERSMNKKFFRSFNSTSEPEKSGHLPNLDLNAQSHRDEARRKTVNKKIFEMMDLMEEED</sequence>
<dbReference type="InterPro" id="IPR016186">
    <property type="entry name" value="C-type_lectin-like/link_sf"/>
</dbReference>
<feature type="region of interest" description="Disordered" evidence="2">
    <location>
        <begin position="342"/>
        <end position="365"/>
    </location>
</feature>
<evidence type="ECO:0000259" key="4">
    <source>
        <dbReference type="Pfam" id="PF06482"/>
    </source>
</evidence>
<keyword evidence="3" id="KW-0472">Membrane</keyword>
<dbReference type="RefSeq" id="XP_018027671.1">
    <property type="nucleotide sequence ID" value="XM_018172182.1"/>
</dbReference>
<feature type="region of interest" description="Disordered" evidence="2">
    <location>
        <begin position="574"/>
        <end position="651"/>
    </location>
</feature>
<evidence type="ECO:0000256" key="2">
    <source>
        <dbReference type="SAM" id="MobiDB-lite"/>
    </source>
</evidence>
<dbReference type="PANTHER" id="PTHR24023:SF1071">
    <property type="entry name" value="COLLAGEN ALPHA-1(VII) CHAIN"/>
    <property type="match status" value="1"/>
</dbReference>
<dbReference type="GO" id="GO:0005581">
    <property type="term" value="C:collagen trimer"/>
    <property type="evidence" value="ECO:0007669"/>
    <property type="project" value="UniProtKB-KW"/>
</dbReference>
<keyword evidence="6" id="KW-1185">Reference proteome</keyword>
<dbReference type="Pfam" id="PF06482">
    <property type="entry name" value="Endostatin"/>
    <property type="match status" value="1"/>
</dbReference>